<keyword evidence="3" id="KW-1185">Reference proteome</keyword>
<dbReference type="Proteomes" id="UP000727654">
    <property type="component" value="Unassembled WGS sequence"/>
</dbReference>
<dbReference type="PANTHER" id="PTHR30543:SF21">
    <property type="entry name" value="NAD(P)H-DEPENDENT FMN REDUCTASE LOT6"/>
    <property type="match status" value="1"/>
</dbReference>
<reference evidence="2 3" key="1">
    <citation type="submission" date="2021-08" db="EMBL/GenBank/DDBJ databases">
        <authorList>
            <person name="Peeters C."/>
        </authorList>
    </citation>
    <scope>NUCLEOTIDE SEQUENCE [LARGE SCALE GENOMIC DNA]</scope>
    <source>
        <strain evidence="2 3">LMG 23992</strain>
    </source>
</reference>
<dbReference type="Pfam" id="PF03358">
    <property type="entry name" value="FMN_red"/>
    <property type="match status" value="1"/>
</dbReference>
<dbReference type="RefSeq" id="WP_224082542.1">
    <property type="nucleotide sequence ID" value="NZ_CAJZAI010000021.1"/>
</dbReference>
<keyword evidence="2" id="KW-0560">Oxidoreductase</keyword>
<feature type="domain" description="NADPH-dependent FMN reductase-like" evidence="1">
    <location>
        <begin position="5"/>
        <end position="147"/>
    </location>
</feature>
<dbReference type="InterPro" id="IPR005025">
    <property type="entry name" value="FMN_Rdtase-like_dom"/>
</dbReference>
<sequence length="186" mass="20571">MRSINIAVLVGSLRKESLNNKLARAIAVLAPADFAFQHVRIDDLPPYNQEDDAKPAESVARMREQIAAADGLMFVTPEYNRSIPGVLKNAIDHGSRPFGKSVWTGKPGGVIGISPSPLGTAIAQQHLRSILSYLDVRTIGQPEVYLKSEDGLFDEAGEIQNHATRQFLESWMSRYIGWIRQHAAHQ</sequence>
<name>A0ABN7ZF48_9BURK</name>
<protein>
    <submittedName>
        <fullName evidence="2">2-hydroxy-1,4-benzoquinone reductase</fullName>
        <ecNumber evidence="2">1.6.5.7</ecNumber>
    </submittedName>
</protein>
<evidence type="ECO:0000259" key="1">
    <source>
        <dbReference type="Pfam" id="PF03358"/>
    </source>
</evidence>
<organism evidence="2 3">
    <name type="scientific">Cupriavidus laharis</name>
    <dbReference type="NCBI Taxonomy" id="151654"/>
    <lineage>
        <taxon>Bacteria</taxon>
        <taxon>Pseudomonadati</taxon>
        <taxon>Pseudomonadota</taxon>
        <taxon>Betaproteobacteria</taxon>
        <taxon>Burkholderiales</taxon>
        <taxon>Burkholderiaceae</taxon>
        <taxon>Cupriavidus</taxon>
    </lineage>
</organism>
<dbReference type="PANTHER" id="PTHR30543">
    <property type="entry name" value="CHROMATE REDUCTASE"/>
    <property type="match status" value="1"/>
</dbReference>
<dbReference type="InterPro" id="IPR050712">
    <property type="entry name" value="NAD(P)H-dep_reductase"/>
</dbReference>
<dbReference type="Gene3D" id="3.40.50.360">
    <property type="match status" value="1"/>
</dbReference>
<dbReference type="SUPFAM" id="SSF52218">
    <property type="entry name" value="Flavoproteins"/>
    <property type="match status" value="1"/>
</dbReference>
<evidence type="ECO:0000313" key="3">
    <source>
        <dbReference type="Proteomes" id="UP000727654"/>
    </source>
</evidence>
<dbReference type="EMBL" id="CAJZAI010000021">
    <property type="protein sequence ID" value="CAG9183833.1"/>
    <property type="molecule type" value="Genomic_DNA"/>
</dbReference>
<dbReference type="InterPro" id="IPR029039">
    <property type="entry name" value="Flavoprotein-like_sf"/>
</dbReference>
<evidence type="ECO:0000313" key="2">
    <source>
        <dbReference type="EMBL" id="CAG9183833.1"/>
    </source>
</evidence>
<dbReference type="GO" id="GO:0050625">
    <property type="term" value="F:2-hydroxy-1,4-benzoquinone reductase (NADH) activity"/>
    <property type="evidence" value="ECO:0007669"/>
    <property type="project" value="UniProtKB-EC"/>
</dbReference>
<comment type="caution">
    <text evidence="2">The sequence shown here is derived from an EMBL/GenBank/DDBJ whole genome shotgun (WGS) entry which is preliminary data.</text>
</comment>
<accession>A0ABN7ZF48</accession>
<proteinExistence type="predicted"/>
<gene>
    <name evidence="2" type="ORF">LMG23992_05098</name>
</gene>
<dbReference type="EC" id="1.6.5.7" evidence="2"/>